<dbReference type="SUPFAM" id="SSF51197">
    <property type="entry name" value="Clavaminate synthase-like"/>
    <property type="match status" value="1"/>
</dbReference>
<evidence type="ECO:0000313" key="2">
    <source>
        <dbReference type="EMBL" id="CAI9724291.1"/>
    </source>
</evidence>
<feature type="domain" description="JmjC" evidence="1">
    <location>
        <begin position="141"/>
        <end position="276"/>
    </location>
</feature>
<dbReference type="PROSITE" id="PS51184">
    <property type="entry name" value="JMJC"/>
    <property type="match status" value="1"/>
</dbReference>
<dbReference type="Pfam" id="PF13621">
    <property type="entry name" value="Cupin_8"/>
    <property type="match status" value="1"/>
</dbReference>
<dbReference type="PANTHER" id="PTHR12480">
    <property type="entry name" value="ARGININE DEMETHYLASE AND LYSYL-HYDROXYLASE JMJD"/>
    <property type="match status" value="1"/>
</dbReference>
<dbReference type="InterPro" id="IPR003347">
    <property type="entry name" value="JmjC_dom"/>
</dbReference>
<dbReference type="EMBL" id="OX597819">
    <property type="protein sequence ID" value="CAI9724291.1"/>
    <property type="molecule type" value="Genomic_DNA"/>
</dbReference>
<dbReference type="Proteomes" id="UP001162480">
    <property type="component" value="Chromosome 6"/>
</dbReference>
<accession>A0AA36AXV5</accession>
<dbReference type="GO" id="GO:0005634">
    <property type="term" value="C:nucleus"/>
    <property type="evidence" value="ECO:0007669"/>
    <property type="project" value="TreeGrafter"/>
</dbReference>
<keyword evidence="3" id="KW-1185">Reference proteome</keyword>
<dbReference type="Gene3D" id="2.60.120.650">
    <property type="entry name" value="Cupin"/>
    <property type="match status" value="1"/>
</dbReference>
<dbReference type="PANTHER" id="PTHR12480:SF21">
    <property type="entry name" value="JMJC DOMAIN-CONTAINING PROTEIN 8"/>
    <property type="match status" value="1"/>
</dbReference>
<proteinExistence type="predicted"/>
<dbReference type="GO" id="GO:0000987">
    <property type="term" value="F:cis-regulatory region sequence-specific DNA binding"/>
    <property type="evidence" value="ECO:0007669"/>
    <property type="project" value="TreeGrafter"/>
</dbReference>
<organism evidence="2 3">
    <name type="scientific">Octopus vulgaris</name>
    <name type="common">Common octopus</name>
    <dbReference type="NCBI Taxonomy" id="6645"/>
    <lineage>
        <taxon>Eukaryota</taxon>
        <taxon>Metazoa</taxon>
        <taxon>Spiralia</taxon>
        <taxon>Lophotrochozoa</taxon>
        <taxon>Mollusca</taxon>
        <taxon>Cephalopoda</taxon>
        <taxon>Coleoidea</taxon>
        <taxon>Octopodiformes</taxon>
        <taxon>Octopoda</taxon>
        <taxon>Incirrata</taxon>
        <taxon>Octopodidae</taxon>
        <taxon>Octopus</taxon>
    </lineage>
</organism>
<name>A0AA36AXV5_OCTVU</name>
<reference evidence="2" key="1">
    <citation type="submission" date="2023-08" db="EMBL/GenBank/DDBJ databases">
        <authorList>
            <person name="Alioto T."/>
            <person name="Alioto T."/>
            <person name="Gomez Garrido J."/>
        </authorList>
    </citation>
    <scope>NUCLEOTIDE SEQUENCE</scope>
</reference>
<sequence>MYFSRKKPICLLEKPFLSKAISEKSHSVLHQGTSDNSGWYTDPASILVQPGPCNIDIINNSLTQHNFLTYFAYKKPFQIQHHADNTQFRKACSKDNLLQTYGDKIVRLSTANTYSYKKVDVPLRKYLTEYMQPQDLKTPGNETLYWFGENSHEWDSLFKKYTPPPYKIPEMIEAYSFGAAAAGTGVPFHFHGPGYAEMIYGRKRWFLYPPDKIPDFHPNQTTLQWLIQHYPSLKPEDRPFECTISPGQAIYFPDRWWHATLNIDNSVFISTFHAHK</sequence>
<dbReference type="InterPro" id="IPR041667">
    <property type="entry name" value="Cupin_8"/>
</dbReference>
<protein>
    <recommendedName>
        <fullName evidence="1">JmjC domain-containing protein</fullName>
    </recommendedName>
</protein>
<gene>
    <name evidence="2" type="ORF">OCTVUL_1B016746</name>
</gene>
<evidence type="ECO:0000313" key="3">
    <source>
        <dbReference type="Proteomes" id="UP001162480"/>
    </source>
</evidence>
<dbReference type="AlphaFoldDB" id="A0AA36AXV5"/>
<dbReference type="InterPro" id="IPR050910">
    <property type="entry name" value="JMJD6_ArgDemeth/LysHydrox"/>
</dbReference>
<evidence type="ECO:0000259" key="1">
    <source>
        <dbReference type="PROSITE" id="PS51184"/>
    </source>
</evidence>